<gene>
    <name evidence="1" type="ORF">SYNPS1DRAFT_29829</name>
</gene>
<sequence>MAKEWIFMLFTEPVETLRGRGGTGHSGTIRGIYARSQQSSMLIGDCDVSTEQLESMLLDGLLEQWAVMGHRLPAPMLPWLLYAMCWHANDRLAFRAWRVFEQMAPHYRDFMLSTVDLVRVSSIEALPSGIGYLLKAYPLLVRHQTPAMIRRHFSLLLRIALDARAVQWRASIRHCIIAMLVELQGSEDAHNEIEHLFDDLIASHDFTPVLPALLDILPMTSSILLRLRTQLACYYLSRAMDISMPGLDTLDLAPCDDQHADPFMAQLVAAIDRHWMNGTPLSDFDQMEVKLKLVDYTLDLDTINDASKWSIRPCRWSEVE</sequence>
<evidence type="ECO:0000313" key="1">
    <source>
        <dbReference type="EMBL" id="RKP24404.1"/>
    </source>
</evidence>
<name>A0A4P9YWU8_9FUNG</name>
<reference evidence="2" key="1">
    <citation type="journal article" date="2018" name="Nat. Microbiol.">
        <title>Leveraging single-cell genomics to expand the fungal tree of life.</title>
        <authorList>
            <person name="Ahrendt S.R."/>
            <person name="Quandt C.A."/>
            <person name="Ciobanu D."/>
            <person name="Clum A."/>
            <person name="Salamov A."/>
            <person name="Andreopoulos B."/>
            <person name="Cheng J.F."/>
            <person name="Woyke T."/>
            <person name="Pelin A."/>
            <person name="Henrissat B."/>
            <person name="Reynolds N.K."/>
            <person name="Benny G.L."/>
            <person name="Smith M.E."/>
            <person name="James T.Y."/>
            <person name="Grigoriev I.V."/>
        </authorList>
    </citation>
    <scope>NUCLEOTIDE SEQUENCE [LARGE SCALE GENOMIC DNA]</scope>
    <source>
        <strain evidence="2">Benny S71-1</strain>
    </source>
</reference>
<dbReference type="Proteomes" id="UP000278143">
    <property type="component" value="Unassembled WGS sequence"/>
</dbReference>
<proteinExistence type="predicted"/>
<protein>
    <submittedName>
        <fullName evidence="1">Uncharacterized protein</fullName>
    </submittedName>
</protein>
<organism evidence="1 2">
    <name type="scientific">Syncephalis pseudoplumigaleata</name>
    <dbReference type="NCBI Taxonomy" id="1712513"/>
    <lineage>
        <taxon>Eukaryota</taxon>
        <taxon>Fungi</taxon>
        <taxon>Fungi incertae sedis</taxon>
        <taxon>Zoopagomycota</taxon>
        <taxon>Zoopagomycotina</taxon>
        <taxon>Zoopagomycetes</taxon>
        <taxon>Zoopagales</taxon>
        <taxon>Piptocephalidaceae</taxon>
        <taxon>Syncephalis</taxon>
    </lineage>
</organism>
<dbReference type="AlphaFoldDB" id="A0A4P9YWU8"/>
<accession>A0A4P9YWU8</accession>
<dbReference type="OrthoDB" id="10616828at2759"/>
<dbReference type="EMBL" id="KZ990244">
    <property type="protein sequence ID" value="RKP24404.1"/>
    <property type="molecule type" value="Genomic_DNA"/>
</dbReference>
<evidence type="ECO:0000313" key="2">
    <source>
        <dbReference type="Proteomes" id="UP000278143"/>
    </source>
</evidence>
<keyword evidence="2" id="KW-1185">Reference proteome</keyword>